<organism evidence="1">
    <name type="scientific">Sesamum radiatum</name>
    <name type="common">Black benniseed</name>
    <dbReference type="NCBI Taxonomy" id="300843"/>
    <lineage>
        <taxon>Eukaryota</taxon>
        <taxon>Viridiplantae</taxon>
        <taxon>Streptophyta</taxon>
        <taxon>Embryophyta</taxon>
        <taxon>Tracheophyta</taxon>
        <taxon>Spermatophyta</taxon>
        <taxon>Magnoliopsida</taxon>
        <taxon>eudicotyledons</taxon>
        <taxon>Gunneridae</taxon>
        <taxon>Pentapetalae</taxon>
        <taxon>asterids</taxon>
        <taxon>lamiids</taxon>
        <taxon>Lamiales</taxon>
        <taxon>Pedaliaceae</taxon>
        <taxon>Sesamum</taxon>
    </lineage>
</organism>
<reference evidence="1" key="2">
    <citation type="journal article" date="2024" name="Plant">
        <title>Genomic evolution and insights into agronomic trait innovations of Sesamum species.</title>
        <authorList>
            <person name="Miao H."/>
            <person name="Wang L."/>
            <person name="Qu L."/>
            <person name="Liu H."/>
            <person name="Sun Y."/>
            <person name="Le M."/>
            <person name="Wang Q."/>
            <person name="Wei S."/>
            <person name="Zheng Y."/>
            <person name="Lin W."/>
            <person name="Duan Y."/>
            <person name="Cao H."/>
            <person name="Xiong S."/>
            <person name="Wang X."/>
            <person name="Wei L."/>
            <person name="Li C."/>
            <person name="Ma Q."/>
            <person name="Ju M."/>
            <person name="Zhao R."/>
            <person name="Li G."/>
            <person name="Mu C."/>
            <person name="Tian Q."/>
            <person name="Mei H."/>
            <person name="Zhang T."/>
            <person name="Gao T."/>
            <person name="Zhang H."/>
        </authorList>
    </citation>
    <scope>NUCLEOTIDE SEQUENCE</scope>
    <source>
        <strain evidence="1">G02</strain>
    </source>
</reference>
<accession>A0AAW2L333</accession>
<sequence>MCSFRAYWATMFLLPFGGTKLIEQRIRKFLWAWEIEEQPQLHGNIFATHCSRGVGFRLLANVNKALYCRHLWDITSNDRRSIRVQPITQFRLKHEPLWMFLLHAAPGIGGKCCSSMN</sequence>
<reference evidence="1" key="1">
    <citation type="submission" date="2020-06" db="EMBL/GenBank/DDBJ databases">
        <authorList>
            <person name="Li T."/>
            <person name="Hu X."/>
            <person name="Zhang T."/>
            <person name="Song X."/>
            <person name="Zhang H."/>
            <person name="Dai N."/>
            <person name="Sheng W."/>
            <person name="Hou X."/>
            <person name="Wei L."/>
        </authorList>
    </citation>
    <scope>NUCLEOTIDE SEQUENCE</scope>
    <source>
        <strain evidence="1">G02</strain>
        <tissue evidence="1">Leaf</tissue>
    </source>
</reference>
<gene>
    <name evidence="1" type="ORF">Sradi_5763300</name>
</gene>
<proteinExistence type="predicted"/>
<evidence type="ECO:0008006" key="2">
    <source>
        <dbReference type="Google" id="ProtNLM"/>
    </source>
</evidence>
<dbReference type="AlphaFoldDB" id="A0AAW2L333"/>
<name>A0AAW2L333_SESRA</name>
<dbReference type="EMBL" id="JACGWJ010000026">
    <property type="protein sequence ID" value="KAL0313640.1"/>
    <property type="molecule type" value="Genomic_DNA"/>
</dbReference>
<comment type="caution">
    <text evidence="1">The sequence shown here is derived from an EMBL/GenBank/DDBJ whole genome shotgun (WGS) entry which is preliminary data.</text>
</comment>
<evidence type="ECO:0000313" key="1">
    <source>
        <dbReference type="EMBL" id="KAL0313640.1"/>
    </source>
</evidence>
<protein>
    <recommendedName>
        <fullName evidence="2">Secreted protein</fullName>
    </recommendedName>
</protein>